<keyword evidence="2" id="KW-1185">Reference proteome</keyword>
<evidence type="ECO:0000313" key="2">
    <source>
        <dbReference type="Proteomes" id="UP000286680"/>
    </source>
</evidence>
<dbReference type="RefSeq" id="WP_110012683.1">
    <property type="nucleotide sequence ID" value="NZ_PIPS01000001.1"/>
</dbReference>
<proteinExistence type="predicted"/>
<dbReference type="AlphaFoldDB" id="A0AA94EGJ2"/>
<comment type="caution">
    <text evidence="1">The sequence shown here is derived from an EMBL/GenBank/DDBJ whole genome shotgun (WGS) entry which is preliminary data.</text>
</comment>
<organism evidence="1 2">
    <name type="scientific">Idiomarina aquatica</name>
    <dbReference type="NCBI Taxonomy" id="1327752"/>
    <lineage>
        <taxon>Bacteria</taxon>
        <taxon>Pseudomonadati</taxon>
        <taxon>Pseudomonadota</taxon>
        <taxon>Gammaproteobacteria</taxon>
        <taxon>Alteromonadales</taxon>
        <taxon>Idiomarinaceae</taxon>
        <taxon>Idiomarina</taxon>
    </lineage>
</organism>
<protein>
    <submittedName>
        <fullName evidence="1">Uncharacterized protein</fullName>
    </submittedName>
</protein>
<accession>A0AA94EGJ2</accession>
<gene>
    <name evidence="1" type="ORF">CWE23_02665</name>
</gene>
<dbReference type="EMBL" id="PIPS01000001">
    <property type="protein sequence ID" value="RUO44949.1"/>
    <property type="molecule type" value="Genomic_DNA"/>
</dbReference>
<reference evidence="2" key="1">
    <citation type="journal article" date="2018" name="Front. Microbiol.">
        <title>Genome-Based Analysis Reveals the Taxonomy and Diversity of the Family Idiomarinaceae.</title>
        <authorList>
            <person name="Liu Y."/>
            <person name="Lai Q."/>
            <person name="Shao Z."/>
        </authorList>
    </citation>
    <scope>NUCLEOTIDE SEQUENCE [LARGE SCALE GENOMIC DNA]</scope>
    <source>
        <strain evidence="2">SN-14</strain>
    </source>
</reference>
<name>A0AA94EGJ2_9GAMM</name>
<dbReference type="Proteomes" id="UP000286680">
    <property type="component" value="Unassembled WGS sequence"/>
</dbReference>
<sequence length="88" mass="9827">MTKQQQNWAVAIQAVEKLQALNITVCNVCISASKPVITIEPPKGVRFAQRPAEVSIRRGGGELVRIRTGMFEGCAVRWLNERIIDQVH</sequence>
<evidence type="ECO:0000313" key="1">
    <source>
        <dbReference type="EMBL" id="RUO44949.1"/>
    </source>
</evidence>